<accession>A0AAW1WVE7</accession>
<comment type="caution">
    <text evidence="3">The sequence shown here is derived from an EMBL/GenBank/DDBJ whole genome shotgun (WGS) entry which is preliminary data.</text>
</comment>
<evidence type="ECO:0000313" key="4">
    <source>
        <dbReference type="Proteomes" id="UP001457282"/>
    </source>
</evidence>
<evidence type="ECO:0000256" key="1">
    <source>
        <dbReference type="SAM" id="MobiDB-lite"/>
    </source>
</evidence>
<keyword evidence="4" id="KW-1185">Reference proteome</keyword>
<dbReference type="InterPro" id="IPR006580">
    <property type="entry name" value="Znf_TTF"/>
</dbReference>
<gene>
    <name evidence="3" type="ORF">M0R45_025857</name>
</gene>
<sequence length="820" mass="94508">MSEQSNQPSSKRTKQIDTWFLRSNRQSSNSIGSSQASVSTPIFTEQQQPSESPVVNSQTQSIEFEPEVNSNVLERDPGKRCPIRSYLVNERDSIRRAYILLGPFQPKLKDYPLSPFGSQNRKFSYDWFDNNPWLEYSIHLDKVFCFPCYLFDKDKPHHPTFTVDGLRSWKSKDVLNKHVGVINGSHHVAMQRWDLLRNPSKQIESVLVKKTSKDVKDNQFRLKASIESIRLLANQGQAFRGHDESESSYNAGNFKQVRKSFARMAIEEDRVVLQNAPGNAKYTSPLIQKQLLNILGNKVRNMIREEVGEAKFCILVDEAVDVASKEQMSLILRFVDSCDMVRERFFKIVSVPNTNSQTLKVEICKVLRMFNLQVKNIRGQGYDGASNMSGIWNGLQALFLEECPYAYYIHCFAHRLQLTLNASAKGVHDIWQFFSTLQLIVNFEDSSAKRHSELKATREEEIQELIAIGQLETGRGANQTCTLQRASTTRWGSHFRSIRSLIELFGSVQKTLDHMMENALLPIQGEAKGILKAMMSFDFVFCLLLMQRVMKITEVLCETLQRKSIDILHALNFVKHTKSLLQDLREDGWAAFVGNVESFCETYSIDMPDMSARYMDGTGRRCQQRNFITNEHYYHVDVYNVVLDFQLSELNRRFTEQSSELLILSSTLDPRDKFSQFQTEKVCNLAKKFYPEDFVQGEIFALELECAFYEKDMLIDPKFQNLVSISDLCQQLVQSRKAEFFPMIYRLICLVLTLPVSTATTERSFSSMNIIKNKLRNKIEDEFLDDCMVLHIEKEFAEAIDNDSVIKEFEATGSRRVKFS</sequence>
<evidence type="ECO:0000259" key="2">
    <source>
        <dbReference type="SMART" id="SM00597"/>
    </source>
</evidence>
<feature type="region of interest" description="Disordered" evidence="1">
    <location>
        <begin position="1"/>
        <end position="56"/>
    </location>
</feature>
<dbReference type="InterPro" id="IPR008906">
    <property type="entry name" value="HATC_C_dom"/>
</dbReference>
<dbReference type="SMART" id="SM00597">
    <property type="entry name" value="ZnF_TTF"/>
    <property type="match status" value="1"/>
</dbReference>
<dbReference type="InterPro" id="IPR025398">
    <property type="entry name" value="DUF4371"/>
</dbReference>
<feature type="compositionally biased region" description="Polar residues" evidence="1">
    <location>
        <begin position="40"/>
        <end position="56"/>
    </location>
</feature>
<reference evidence="3 4" key="1">
    <citation type="journal article" date="2023" name="G3 (Bethesda)">
        <title>A chromosome-length genome assembly and annotation of blackberry (Rubus argutus, cv. 'Hillquist').</title>
        <authorList>
            <person name="Bruna T."/>
            <person name="Aryal R."/>
            <person name="Dudchenko O."/>
            <person name="Sargent D.J."/>
            <person name="Mead D."/>
            <person name="Buti M."/>
            <person name="Cavallini A."/>
            <person name="Hytonen T."/>
            <person name="Andres J."/>
            <person name="Pham M."/>
            <person name="Weisz D."/>
            <person name="Mascagni F."/>
            <person name="Usai G."/>
            <person name="Natali L."/>
            <person name="Bassil N."/>
            <person name="Fernandez G.E."/>
            <person name="Lomsadze A."/>
            <person name="Armour M."/>
            <person name="Olukolu B."/>
            <person name="Poorten T."/>
            <person name="Britton C."/>
            <person name="Davik J."/>
            <person name="Ashrafi H."/>
            <person name="Aiden E.L."/>
            <person name="Borodovsky M."/>
            <person name="Worthington M."/>
        </authorList>
    </citation>
    <scope>NUCLEOTIDE SEQUENCE [LARGE SCALE GENOMIC DNA]</scope>
    <source>
        <strain evidence="3">PI 553951</strain>
    </source>
</reference>
<feature type="compositionally biased region" description="Low complexity" evidence="1">
    <location>
        <begin position="22"/>
        <end position="39"/>
    </location>
</feature>
<dbReference type="AlphaFoldDB" id="A0AAW1WVE7"/>
<dbReference type="Proteomes" id="UP001457282">
    <property type="component" value="Unassembled WGS sequence"/>
</dbReference>
<name>A0AAW1WVE7_RUBAR</name>
<dbReference type="EMBL" id="JBEDUW010000005">
    <property type="protein sequence ID" value="KAK9928734.1"/>
    <property type="molecule type" value="Genomic_DNA"/>
</dbReference>
<proteinExistence type="predicted"/>
<dbReference type="SUPFAM" id="SSF53098">
    <property type="entry name" value="Ribonuclease H-like"/>
    <property type="match status" value="1"/>
</dbReference>
<feature type="compositionally biased region" description="Polar residues" evidence="1">
    <location>
        <begin position="1"/>
        <end position="10"/>
    </location>
</feature>
<dbReference type="Pfam" id="PF14291">
    <property type="entry name" value="DUF4371"/>
    <property type="match status" value="1"/>
</dbReference>
<feature type="domain" description="TTF-type" evidence="2">
    <location>
        <begin position="119"/>
        <end position="205"/>
    </location>
</feature>
<dbReference type="InterPro" id="IPR055298">
    <property type="entry name" value="AtLOH3-like"/>
</dbReference>
<evidence type="ECO:0000313" key="3">
    <source>
        <dbReference type="EMBL" id="KAK9928734.1"/>
    </source>
</evidence>
<dbReference type="PANTHER" id="PTHR11697">
    <property type="entry name" value="GENERAL TRANSCRIPTION FACTOR 2-RELATED ZINC FINGER PROTEIN"/>
    <property type="match status" value="1"/>
</dbReference>
<dbReference type="PANTHER" id="PTHR11697:SF230">
    <property type="entry name" value="ZINC FINGER, MYM DOMAIN CONTAINING 1"/>
    <property type="match status" value="1"/>
</dbReference>
<dbReference type="GO" id="GO:0046983">
    <property type="term" value="F:protein dimerization activity"/>
    <property type="evidence" value="ECO:0007669"/>
    <property type="project" value="InterPro"/>
</dbReference>
<dbReference type="InterPro" id="IPR012337">
    <property type="entry name" value="RNaseH-like_sf"/>
</dbReference>
<organism evidence="3 4">
    <name type="scientific">Rubus argutus</name>
    <name type="common">Southern blackberry</name>
    <dbReference type="NCBI Taxonomy" id="59490"/>
    <lineage>
        <taxon>Eukaryota</taxon>
        <taxon>Viridiplantae</taxon>
        <taxon>Streptophyta</taxon>
        <taxon>Embryophyta</taxon>
        <taxon>Tracheophyta</taxon>
        <taxon>Spermatophyta</taxon>
        <taxon>Magnoliopsida</taxon>
        <taxon>eudicotyledons</taxon>
        <taxon>Gunneridae</taxon>
        <taxon>Pentapetalae</taxon>
        <taxon>rosids</taxon>
        <taxon>fabids</taxon>
        <taxon>Rosales</taxon>
        <taxon>Rosaceae</taxon>
        <taxon>Rosoideae</taxon>
        <taxon>Rosoideae incertae sedis</taxon>
        <taxon>Rubus</taxon>
    </lineage>
</organism>
<dbReference type="Pfam" id="PF05699">
    <property type="entry name" value="Dimer_Tnp_hAT"/>
    <property type="match status" value="1"/>
</dbReference>
<protein>
    <recommendedName>
        <fullName evidence="2">TTF-type domain-containing protein</fullName>
    </recommendedName>
</protein>